<evidence type="ECO:0000256" key="5">
    <source>
        <dbReference type="ARBA" id="ARBA00023012"/>
    </source>
</evidence>
<accession>A0A4R3K6I9</accession>
<feature type="domain" description="Response regulatory" evidence="12">
    <location>
        <begin position="3"/>
        <end position="120"/>
    </location>
</feature>
<evidence type="ECO:0000256" key="8">
    <source>
        <dbReference type="ARBA" id="ARBA00023163"/>
    </source>
</evidence>
<dbReference type="InterPro" id="IPR011006">
    <property type="entry name" value="CheY-like_superfamily"/>
</dbReference>
<dbReference type="Gene3D" id="1.10.10.60">
    <property type="entry name" value="Homeodomain-like"/>
    <property type="match status" value="2"/>
</dbReference>
<dbReference type="EMBL" id="SLZZ01000012">
    <property type="protein sequence ID" value="TCS78311.1"/>
    <property type="molecule type" value="Genomic_DNA"/>
</dbReference>
<dbReference type="SMART" id="SM00342">
    <property type="entry name" value="HTH_ARAC"/>
    <property type="match status" value="1"/>
</dbReference>
<keyword evidence="3" id="KW-0963">Cytoplasm</keyword>
<dbReference type="GO" id="GO:0043565">
    <property type="term" value="F:sequence-specific DNA binding"/>
    <property type="evidence" value="ECO:0007669"/>
    <property type="project" value="InterPro"/>
</dbReference>
<evidence type="ECO:0000313" key="13">
    <source>
        <dbReference type="EMBL" id="TCS78311.1"/>
    </source>
</evidence>
<dbReference type="InterPro" id="IPR041522">
    <property type="entry name" value="CdaR_GGDEF"/>
</dbReference>
<dbReference type="PROSITE" id="PS01124">
    <property type="entry name" value="HTH_ARAC_FAMILY_2"/>
    <property type="match status" value="1"/>
</dbReference>
<evidence type="ECO:0000256" key="1">
    <source>
        <dbReference type="ARBA" id="ARBA00004496"/>
    </source>
</evidence>
<dbReference type="PRINTS" id="PR00032">
    <property type="entry name" value="HTHARAC"/>
</dbReference>
<dbReference type="GO" id="GO:0000160">
    <property type="term" value="P:phosphorelay signal transduction system"/>
    <property type="evidence" value="ECO:0007669"/>
    <property type="project" value="UniProtKB-KW"/>
</dbReference>
<organism evidence="13 14">
    <name type="scientific">Muricomes intestini</name>
    <dbReference type="NCBI Taxonomy" id="1796634"/>
    <lineage>
        <taxon>Bacteria</taxon>
        <taxon>Bacillati</taxon>
        <taxon>Bacillota</taxon>
        <taxon>Clostridia</taxon>
        <taxon>Lachnospirales</taxon>
        <taxon>Lachnospiraceae</taxon>
        <taxon>Muricomes</taxon>
    </lineage>
</organism>
<comment type="subcellular location">
    <subcellularLocation>
        <location evidence="1">Cytoplasm</location>
    </subcellularLocation>
</comment>
<dbReference type="CDD" id="cd17536">
    <property type="entry name" value="REC_YesN-like"/>
    <property type="match status" value="1"/>
</dbReference>
<evidence type="ECO:0000259" key="12">
    <source>
        <dbReference type="PROSITE" id="PS50110"/>
    </source>
</evidence>
<dbReference type="InterPro" id="IPR018060">
    <property type="entry name" value="HTH_AraC"/>
</dbReference>
<evidence type="ECO:0000256" key="9">
    <source>
        <dbReference type="ARBA" id="ARBA00024867"/>
    </source>
</evidence>
<gene>
    <name evidence="13" type="ORF">EDD59_11271</name>
</gene>
<evidence type="ECO:0000256" key="2">
    <source>
        <dbReference type="ARBA" id="ARBA00018672"/>
    </source>
</evidence>
<comment type="caution">
    <text evidence="13">The sequence shown here is derived from an EMBL/GenBank/DDBJ whole genome shotgun (WGS) entry which is preliminary data.</text>
</comment>
<dbReference type="Pfam" id="PF17853">
    <property type="entry name" value="GGDEF_2"/>
    <property type="match status" value="1"/>
</dbReference>
<feature type="modified residue" description="4-aspartylphosphate" evidence="10">
    <location>
        <position position="55"/>
    </location>
</feature>
<dbReference type="Pfam" id="PF00072">
    <property type="entry name" value="Response_reg"/>
    <property type="match status" value="1"/>
</dbReference>
<feature type="domain" description="HTH araC/xylS-type" evidence="11">
    <location>
        <begin position="429"/>
        <end position="528"/>
    </location>
</feature>
<dbReference type="GO" id="GO:0003700">
    <property type="term" value="F:DNA-binding transcription factor activity"/>
    <property type="evidence" value="ECO:0007669"/>
    <property type="project" value="InterPro"/>
</dbReference>
<dbReference type="PANTHER" id="PTHR42713:SF3">
    <property type="entry name" value="TRANSCRIPTIONAL REGULATORY PROTEIN HPTR"/>
    <property type="match status" value="1"/>
</dbReference>
<dbReference type="Proteomes" id="UP000295726">
    <property type="component" value="Unassembled WGS sequence"/>
</dbReference>
<proteinExistence type="predicted"/>
<keyword evidence="4 10" id="KW-0597">Phosphoprotein</keyword>
<evidence type="ECO:0000256" key="3">
    <source>
        <dbReference type="ARBA" id="ARBA00022490"/>
    </source>
</evidence>
<dbReference type="AlphaFoldDB" id="A0A4R3K6I9"/>
<keyword evidence="5" id="KW-0902">Two-component regulatory system</keyword>
<dbReference type="SMART" id="SM00448">
    <property type="entry name" value="REC"/>
    <property type="match status" value="1"/>
</dbReference>
<evidence type="ECO:0000256" key="6">
    <source>
        <dbReference type="ARBA" id="ARBA00023015"/>
    </source>
</evidence>
<dbReference type="Gene3D" id="3.40.50.2300">
    <property type="match status" value="1"/>
</dbReference>
<keyword evidence="6" id="KW-0805">Transcription regulation</keyword>
<evidence type="ECO:0000256" key="4">
    <source>
        <dbReference type="ARBA" id="ARBA00022553"/>
    </source>
</evidence>
<dbReference type="Pfam" id="PF12833">
    <property type="entry name" value="HTH_18"/>
    <property type="match status" value="1"/>
</dbReference>
<name>A0A4R3K6I9_9FIRM</name>
<reference evidence="13 14" key="1">
    <citation type="submission" date="2019-03" db="EMBL/GenBank/DDBJ databases">
        <title>Genomic Encyclopedia of Type Strains, Phase IV (KMG-IV): sequencing the most valuable type-strain genomes for metagenomic binning, comparative biology and taxonomic classification.</title>
        <authorList>
            <person name="Goeker M."/>
        </authorList>
    </citation>
    <scope>NUCLEOTIDE SEQUENCE [LARGE SCALE GENOMIC DNA]</scope>
    <source>
        <strain evidence="13 14">DSM 29489</strain>
    </source>
</reference>
<evidence type="ECO:0000259" key="11">
    <source>
        <dbReference type="PROSITE" id="PS01124"/>
    </source>
</evidence>
<dbReference type="InterPro" id="IPR001789">
    <property type="entry name" value="Sig_transdc_resp-reg_receiver"/>
</dbReference>
<dbReference type="InterPro" id="IPR020449">
    <property type="entry name" value="Tscrpt_reg_AraC-type_HTH"/>
</dbReference>
<protein>
    <recommendedName>
        <fullName evidence="2">Stage 0 sporulation protein A homolog</fullName>
    </recommendedName>
</protein>
<keyword evidence="8" id="KW-0804">Transcription</keyword>
<evidence type="ECO:0000313" key="14">
    <source>
        <dbReference type="Proteomes" id="UP000295726"/>
    </source>
</evidence>
<evidence type="ECO:0000256" key="10">
    <source>
        <dbReference type="PROSITE-ProRule" id="PRU00169"/>
    </source>
</evidence>
<dbReference type="InterPro" id="IPR009057">
    <property type="entry name" value="Homeodomain-like_sf"/>
</dbReference>
<dbReference type="PROSITE" id="PS50110">
    <property type="entry name" value="RESPONSE_REGULATORY"/>
    <property type="match status" value="1"/>
</dbReference>
<dbReference type="SUPFAM" id="SSF46689">
    <property type="entry name" value="Homeodomain-like"/>
    <property type="match status" value="1"/>
</dbReference>
<evidence type="ECO:0000256" key="7">
    <source>
        <dbReference type="ARBA" id="ARBA00023125"/>
    </source>
</evidence>
<dbReference type="InterPro" id="IPR051552">
    <property type="entry name" value="HptR"/>
</dbReference>
<keyword evidence="14" id="KW-1185">Reference proteome</keyword>
<dbReference type="RefSeq" id="WP_132381403.1">
    <property type="nucleotide sequence ID" value="NZ_SLZZ01000012.1"/>
</dbReference>
<keyword evidence="7" id="KW-0238">DNA-binding</keyword>
<dbReference type="PANTHER" id="PTHR42713">
    <property type="entry name" value="HISTIDINE KINASE-RELATED"/>
    <property type="match status" value="1"/>
</dbReference>
<dbReference type="OrthoDB" id="9794370at2"/>
<dbReference type="GO" id="GO:0005737">
    <property type="term" value="C:cytoplasm"/>
    <property type="evidence" value="ECO:0007669"/>
    <property type="project" value="UniProtKB-SubCell"/>
</dbReference>
<dbReference type="SUPFAM" id="SSF52172">
    <property type="entry name" value="CheY-like"/>
    <property type="match status" value="1"/>
</dbReference>
<comment type="function">
    <text evidence="9">May play the central regulatory role in sporulation. It may be an element of the effector pathway responsible for the activation of sporulation genes in response to nutritional stress. Spo0A may act in concert with spo0H (a sigma factor) to control the expression of some genes that are critical to the sporulation process.</text>
</comment>
<sequence>MYTVLIVDDEPVVRRGVSQMIDWSSLGFTTVLQAEDGVGALEICRKNKVNLVLTDIVMPFMDGLELSGILGQEFPDIQIVILTGHEDFEYAKQSVDLGVKNYILKPVGSNTLYEKIKEICHRINIETTQKQYIAEMKTQLYQSMPVLQEKFLSLLVCTENPVEYDIHERIQNLGLPLKGKSYLVAIIELDFSEIQGRDIELYTFAAKNVVQGCMGDGHCVFENEHKLVIVFNLDYYEEAGHDIVYKTIQVTQKAIYSMLHMNNTCALGMSVDSLPMLYHSWREANKALDCKYTLGINRVYDIRDLDYVEETFFYPFEEMKNLVNSIKLMPPSEIEAAVQAVGTALHGMHNVSSSNIRMIFIEILTSLLKELSGLKEVSPDIWNEGFSLYNGLEQSMSIEQISSKLLTFSKKVSNQFQRSQKNSSEIIVQKTVDYIEAQYADEMLTLSGAAEKVGVSMGYLSILFKKEVGINFTEYLTHVRMSHAKELLRATDKKTYEIAYETGYSSPHYFSVSFKKCTGMSPSEFRSKE</sequence>